<protein>
    <submittedName>
        <fullName evidence="1">Acetyl-CoA synthetase I (ACSI, ADP-forming), subunit beta</fullName>
    </submittedName>
</protein>
<dbReference type="Gene3D" id="3.30.470.20">
    <property type="entry name" value="ATP-grasp fold, B domain"/>
    <property type="match status" value="1"/>
</dbReference>
<reference evidence="1" key="1">
    <citation type="submission" date="2013-08" db="EMBL/GenBank/DDBJ databases">
        <authorList>
            <person name="Mendez C."/>
            <person name="Richter M."/>
            <person name="Ferrer M."/>
            <person name="Sanchez J."/>
        </authorList>
    </citation>
    <scope>NUCLEOTIDE SEQUENCE</scope>
</reference>
<dbReference type="Pfam" id="PF13549">
    <property type="entry name" value="ATP-grasp_5"/>
    <property type="match status" value="1"/>
</dbReference>
<organism evidence="1">
    <name type="scientific">mine drainage metagenome</name>
    <dbReference type="NCBI Taxonomy" id="410659"/>
    <lineage>
        <taxon>unclassified sequences</taxon>
        <taxon>metagenomes</taxon>
        <taxon>ecological metagenomes</taxon>
    </lineage>
</organism>
<dbReference type="PANTHER" id="PTHR42793:SF1">
    <property type="entry name" value="PEPTIDYL-LYSINE N-ACETYLTRANSFERASE PATZ"/>
    <property type="match status" value="1"/>
</dbReference>
<accession>T1AA44</accession>
<dbReference type="AlphaFoldDB" id="T1AA44"/>
<evidence type="ECO:0000313" key="1">
    <source>
        <dbReference type="EMBL" id="EQD53897.1"/>
    </source>
</evidence>
<dbReference type="EMBL" id="AUZZ01004374">
    <property type="protein sequence ID" value="EQD53897.1"/>
    <property type="molecule type" value="Genomic_DNA"/>
</dbReference>
<dbReference type="SUPFAM" id="SSF56059">
    <property type="entry name" value="Glutathione synthetase ATP-binding domain-like"/>
    <property type="match status" value="1"/>
</dbReference>
<reference evidence="1" key="2">
    <citation type="journal article" date="2014" name="ISME J.">
        <title>Microbial stratification in low pH oxic and suboxic macroscopic growths along an acid mine drainage.</title>
        <authorList>
            <person name="Mendez-Garcia C."/>
            <person name="Mesa V."/>
            <person name="Sprenger R.R."/>
            <person name="Richter M."/>
            <person name="Diez M.S."/>
            <person name="Solano J."/>
            <person name="Bargiela R."/>
            <person name="Golyshina O.V."/>
            <person name="Manteca A."/>
            <person name="Ramos J.L."/>
            <person name="Gallego J.R."/>
            <person name="Llorente I."/>
            <person name="Martins Dos Santos V.A."/>
            <person name="Jensen O.N."/>
            <person name="Pelaez A.I."/>
            <person name="Sanchez J."/>
            <person name="Ferrer M."/>
        </authorList>
    </citation>
    <scope>NUCLEOTIDE SEQUENCE</scope>
</reference>
<feature type="non-terminal residue" evidence="1">
    <location>
        <position position="120"/>
    </location>
</feature>
<sequence length="120" mass="12488">MRAGLGEDADEVLVQTMLPPGTEVIVGMSSDPLFGPLVVVGLGGVATDLLADHAFGVPPITHQQALEMLRSLRGAPLLTGYRGSRPVDLDALADVVCRISALSELCPEIVELDCNPVVAS</sequence>
<dbReference type="PANTHER" id="PTHR42793">
    <property type="entry name" value="COA BINDING DOMAIN CONTAINING PROTEIN"/>
    <property type="match status" value="1"/>
</dbReference>
<name>T1AA44_9ZZZZ</name>
<comment type="caution">
    <text evidence="1">The sequence shown here is derived from an EMBL/GenBank/DDBJ whole genome shotgun (WGS) entry which is preliminary data.</text>
</comment>
<gene>
    <name evidence="1" type="ORF">B2A_06210</name>
</gene>
<proteinExistence type="predicted"/>